<feature type="transmembrane region" description="Helical" evidence="13">
    <location>
        <begin position="358"/>
        <end position="380"/>
    </location>
</feature>
<keyword evidence="12 13" id="KW-0407">Ion channel</keyword>
<dbReference type="Proteomes" id="UP000266723">
    <property type="component" value="Unassembled WGS sequence"/>
</dbReference>
<keyword evidence="10 13" id="KW-0406">Ion transport</keyword>
<dbReference type="Pfam" id="PF00520">
    <property type="entry name" value="Ion_trans"/>
    <property type="match status" value="1"/>
</dbReference>
<feature type="transmembrane region" description="Helical" evidence="13">
    <location>
        <begin position="113"/>
        <end position="139"/>
    </location>
</feature>
<comment type="subcellular location">
    <subcellularLocation>
        <location evidence="1 13">Membrane</location>
        <topology evidence="1 13">Multi-pass membrane protein</topology>
    </subcellularLocation>
</comment>
<dbReference type="Pfam" id="PF11834">
    <property type="entry name" value="KHA"/>
    <property type="match status" value="1"/>
</dbReference>
<feature type="transmembrane region" description="Helical" evidence="13">
    <location>
        <begin position="323"/>
        <end position="346"/>
    </location>
</feature>
<keyword evidence="4 13" id="KW-0633">Potassium transport</keyword>
<keyword evidence="8 13" id="KW-0630">Potassium</keyword>
<dbReference type="Gene3D" id="1.10.287.70">
    <property type="match status" value="1"/>
</dbReference>
<dbReference type="Gene3D" id="1.20.120.350">
    <property type="entry name" value="Voltage-gated potassium channels. Chain C"/>
    <property type="match status" value="1"/>
</dbReference>
<evidence type="ECO:0000256" key="9">
    <source>
        <dbReference type="ARBA" id="ARBA00022989"/>
    </source>
</evidence>
<dbReference type="InterPro" id="IPR014710">
    <property type="entry name" value="RmlC-like_jellyroll"/>
</dbReference>
<dbReference type="InterPro" id="IPR027359">
    <property type="entry name" value="Volt_channel_dom_sf"/>
</dbReference>
<evidence type="ECO:0000256" key="8">
    <source>
        <dbReference type="ARBA" id="ARBA00022958"/>
    </source>
</evidence>
<dbReference type="Gene3D" id="2.60.120.10">
    <property type="entry name" value="Jelly Rolls"/>
    <property type="match status" value="1"/>
</dbReference>
<dbReference type="PANTHER" id="PTHR45743">
    <property type="entry name" value="POTASSIUM CHANNEL AKT1"/>
    <property type="match status" value="1"/>
</dbReference>
<evidence type="ECO:0000313" key="17">
    <source>
        <dbReference type="Proteomes" id="UP000266723"/>
    </source>
</evidence>
<keyword evidence="6 13" id="KW-0631">Potassium channel</keyword>
<reference evidence="16 17" key="1">
    <citation type="journal article" date="2020" name="BMC Genomics">
        <title>Intraspecific diversification of the crop wild relative Brassica cretica Lam. using demographic model selection.</title>
        <authorList>
            <person name="Kioukis A."/>
            <person name="Michalopoulou V.A."/>
            <person name="Briers L."/>
            <person name="Pirintsos S."/>
            <person name="Studholme D.J."/>
            <person name="Pavlidis P."/>
            <person name="Sarris P.F."/>
        </authorList>
    </citation>
    <scope>NUCLEOTIDE SEQUENCE [LARGE SCALE GENOMIC DNA]</scope>
    <source>
        <strain evidence="17">cv. PFS-1207/04</strain>
    </source>
</reference>
<accession>A0ABQ7BRJ5</accession>
<evidence type="ECO:0000256" key="2">
    <source>
        <dbReference type="ARBA" id="ARBA00007929"/>
    </source>
</evidence>
<dbReference type="Pfam" id="PF00027">
    <property type="entry name" value="cNMP_binding"/>
    <property type="match status" value="1"/>
</dbReference>
<evidence type="ECO:0000256" key="12">
    <source>
        <dbReference type="ARBA" id="ARBA00023303"/>
    </source>
</evidence>
<keyword evidence="7 13" id="KW-0851">Voltage-gated channel</keyword>
<dbReference type="InterPro" id="IPR000595">
    <property type="entry name" value="cNMP-bd_dom"/>
</dbReference>
<keyword evidence="5 13" id="KW-0812">Transmembrane</keyword>
<evidence type="ECO:0000259" key="14">
    <source>
        <dbReference type="PROSITE" id="PS50042"/>
    </source>
</evidence>
<comment type="function">
    <text evidence="13">Potassium channel.</text>
</comment>
<comment type="domain">
    <text evidence="13">The KHA domain (rich in hydrophobic and acidic residues) present in the C-terminal part is likely to be important for tetramerization.</text>
</comment>
<evidence type="ECO:0000256" key="11">
    <source>
        <dbReference type="ARBA" id="ARBA00023136"/>
    </source>
</evidence>
<protein>
    <recommendedName>
        <fullName evidence="13">Potassium channel</fullName>
    </recommendedName>
</protein>
<dbReference type="PROSITE" id="PS51490">
    <property type="entry name" value="KHA"/>
    <property type="match status" value="1"/>
</dbReference>
<evidence type="ECO:0000256" key="7">
    <source>
        <dbReference type="ARBA" id="ARBA00022882"/>
    </source>
</evidence>
<feature type="transmembrane region" description="Helical" evidence="13">
    <location>
        <begin position="274"/>
        <end position="303"/>
    </location>
</feature>
<evidence type="ECO:0000256" key="5">
    <source>
        <dbReference type="ARBA" id="ARBA00022692"/>
    </source>
</evidence>
<feature type="domain" description="Cyclic nucleotide-binding" evidence="14">
    <location>
        <begin position="457"/>
        <end position="576"/>
    </location>
</feature>
<dbReference type="PROSITE" id="PS50042">
    <property type="entry name" value="CNMP_BINDING_3"/>
    <property type="match status" value="1"/>
</dbReference>
<evidence type="ECO:0000256" key="10">
    <source>
        <dbReference type="ARBA" id="ARBA00023065"/>
    </source>
</evidence>
<dbReference type="InterPro" id="IPR003938">
    <property type="entry name" value="K_chnl_volt-dep_EAG/ELK/ERG"/>
</dbReference>
<dbReference type="PRINTS" id="PR01463">
    <property type="entry name" value="EAGCHANLFMLY"/>
</dbReference>
<evidence type="ECO:0000256" key="3">
    <source>
        <dbReference type="ARBA" id="ARBA00022448"/>
    </source>
</evidence>
<comment type="caution">
    <text evidence="13">Lacks conserved residue(s) required for the propagation of feature annotation.</text>
</comment>
<keyword evidence="17" id="KW-1185">Reference proteome</keyword>
<dbReference type="InterPro" id="IPR045319">
    <property type="entry name" value="KAT/AKT"/>
</dbReference>
<dbReference type="InterPro" id="IPR005821">
    <property type="entry name" value="Ion_trans_dom"/>
</dbReference>
<dbReference type="InterPro" id="IPR021789">
    <property type="entry name" value="KHA_dom"/>
</dbReference>
<dbReference type="SUPFAM" id="SSF51206">
    <property type="entry name" value="cAMP-binding domain-like"/>
    <property type="match status" value="1"/>
</dbReference>
<comment type="subunit">
    <text evidence="13">The potassium channel is composed of a homo- or heterotetrameric complex of pore-forming subunits.</text>
</comment>
<keyword evidence="9 13" id="KW-1133">Transmembrane helix</keyword>
<dbReference type="SMART" id="SM00100">
    <property type="entry name" value="cNMP"/>
    <property type="match status" value="1"/>
</dbReference>
<sequence length="705" mass="80977">MSATTSEARSPLPLLFRGGRASTAPLGTTEERSPLSLLFRRRSSKDVKNITSVSSSLLPAFGTVVDDNPSSKPFIVLPYDRRYRLWELYLVILVGYSAWASIFELAFEKAADGAFLTIDLVVDFFFAVDIVLTFFVAYLDTSTYLIVDDYNLIARRYLKSLAFVMDVVSTLPIQFIYKTVTGNSGRGQAFGFLNLLRLWRIRRVAELFKRYLKSLAFVMDVVSTLPIQFIYKTVTGNSGRGQAFGFLNLLRLWRIRRVAELFKRLEKDTLFNYFVIRVIKLLCVTIFWVHIGGCILFWIAYHYPSPVDTWIGSQVEDFKDRSIWLGYTYSMYWSIVTLTTVGYGDLHAVNTREKTFNMFYMLFNIGLTAYIIGNMTNLVVHGALRTFTMRSAFNHILRYTSKNKLPDMMRDQMLAHMQLKFKTAELKQEEVLQDLPKAIRSSINEHLFRSVIENAYLFKGLPDGLIVQLVSNIKAEYFPPKMEMILQNEIPTDFYILVSGGVEIIRSKGASEQVLAKLGPGDMAGEIGVFFNIPQPFTVRTRRLSQVIRIGHHRFKEMVQSDIEDSKMIITNFMTYLKDLNDDLKKEIPFLRDLLANADTQETVHTEEAPQSNNEEIVMVSRDENEKKEEHKREGAPIRVIIHGHPPNQDNNNNGRLVRLPDSIQLLFDLAEKKFRRRGSTIVMADGAHVEQLDALRENDNLYIF</sequence>
<evidence type="ECO:0000313" key="16">
    <source>
        <dbReference type="EMBL" id="KAF3534685.1"/>
    </source>
</evidence>
<organism evidence="16 17">
    <name type="scientific">Brassica cretica</name>
    <name type="common">Mustard</name>
    <dbReference type="NCBI Taxonomy" id="69181"/>
    <lineage>
        <taxon>Eukaryota</taxon>
        <taxon>Viridiplantae</taxon>
        <taxon>Streptophyta</taxon>
        <taxon>Embryophyta</taxon>
        <taxon>Tracheophyta</taxon>
        <taxon>Spermatophyta</taxon>
        <taxon>Magnoliopsida</taxon>
        <taxon>eudicotyledons</taxon>
        <taxon>Gunneridae</taxon>
        <taxon>Pentapetalae</taxon>
        <taxon>rosids</taxon>
        <taxon>malvids</taxon>
        <taxon>Brassicales</taxon>
        <taxon>Brassicaceae</taxon>
        <taxon>Brassiceae</taxon>
        <taxon>Brassica</taxon>
    </lineage>
</organism>
<evidence type="ECO:0000256" key="6">
    <source>
        <dbReference type="ARBA" id="ARBA00022826"/>
    </source>
</evidence>
<comment type="domain">
    <text evidence="13">The segment S4 is probably the voltage-sensor and is characterized by a series of positively charged amino acids. The pore-forming region H5 is enclosed by the transmembrane segments S5 and S6 in the Shaker-type (1P/6TM) and contains the GYGD signature motif which seems to be involved in potassium selectivity.</text>
</comment>
<name>A0ABQ7BRJ5_BRACR</name>
<feature type="domain" description="KHA" evidence="15">
    <location>
        <begin position="639"/>
        <end position="705"/>
    </location>
</feature>
<evidence type="ECO:0000259" key="15">
    <source>
        <dbReference type="PROSITE" id="PS51490"/>
    </source>
</evidence>
<keyword evidence="11 13" id="KW-0472">Membrane</keyword>
<dbReference type="EMBL" id="QGKV02001507">
    <property type="protein sequence ID" value="KAF3534685.1"/>
    <property type="molecule type" value="Genomic_DNA"/>
</dbReference>
<keyword evidence="3 13" id="KW-0813">Transport</keyword>
<dbReference type="SUPFAM" id="SSF81324">
    <property type="entry name" value="Voltage-gated potassium channels"/>
    <property type="match status" value="2"/>
</dbReference>
<dbReference type="InterPro" id="IPR018490">
    <property type="entry name" value="cNMP-bd_dom_sf"/>
</dbReference>
<dbReference type="CDD" id="cd00038">
    <property type="entry name" value="CAP_ED"/>
    <property type="match status" value="1"/>
</dbReference>
<comment type="similarity">
    <text evidence="2 13">Belongs to the potassium channel family. Plant (TC 1.A.1.4) subfamily.</text>
</comment>
<evidence type="ECO:0000256" key="13">
    <source>
        <dbReference type="RuleBase" id="RU369015"/>
    </source>
</evidence>
<comment type="caution">
    <text evidence="16">The sequence shown here is derived from an EMBL/GenBank/DDBJ whole genome shotgun (WGS) entry which is preliminary data.</text>
</comment>
<evidence type="ECO:0000256" key="1">
    <source>
        <dbReference type="ARBA" id="ARBA00004141"/>
    </source>
</evidence>
<evidence type="ECO:0000256" key="4">
    <source>
        <dbReference type="ARBA" id="ARBA00022538"/>
    </source>
</evidence>
<proteinExistence type="inferred from homology"/>
<gene>
    <name evidence="16" type="ORF">DY000_02036774</name>
</gene>
<dbReference type="PANTHER" id="PTHR45743:SF27">
    <property type="entry name" value="POTASSIUM CHANNEL KAT3"/>
    <property type="match status" value="1"/>
</dbReference>
<feature type="transmembrane region" description="Helical" evidence="13">
    <location>
        <begin position="88"/>
        <end position="107"/>
    </location>
</feature>